<dbReference type="Proteomes" id="UP000825935">
    <property type="component" value="Chromosome 38"/>
</dbReference>
<proteinExistence type="predicted"/>
<dbReference type="InterPro" id="IPR039605">
    <property type="entry name" value="AHL"/>
</dbReference>
<dbReference type="SUPFAM" id="SSF117856">
    <property type="entry name" value="AF0104/ALDC/Ptd012-like"/>
    <property type="match status" value="1"/>
</dbReference>
<dbReference type="GO" id="GO:0005634">
    <property type="term" value="C:nucleus"/>
    <property type="evidence" value="ECO:0007669"/>
    <property type="project" value="UniProtKB-SubCell"/>
</dbReference>
<sequence length="402" mass="43552">MDGCQDLLLHTFQSNGGGGTVASSSSDPSYTRQSQHHPELLRQQDQEDNSHNIPPELSLCSDSNRELHHHHRHHLHDSLINPHEESHGDEMTMQSEHSQICEHEMAVQCLAPHACIGDEPQVQDIGDGDVEAPQQMVSEMDTELLKQQVSHSTDEIQAARSMDMPLYFQDNVGSIKNPSISEASTTANPQPSGGQHMAQLSTLLPQVNASKRKRGRAHKYSFDPATCISLNATHEMTHRLGEQGQTGMIMQGLIPHVVTIARGEDVSLTIALFQQRCSWGICLLSALGSVSNVTLRHSETYDSIVTYEGCYDILALSGSLSPMSDGLQNRGGLIVSLAGLDGRVFGGEVMGKFIAASPIKVVVGTFMSDAFRSAIQGADDQSASHTEPANTLTGIQMQSAIC</sequence>
<evidence type="ECO:0000259" key="3">
    <source>
        <dbReference type="PROSITE" id="PS51742"/>
    </source>
</evidence>
<comment type="subcellular location">
    <subcellularLocation>
        <location evidence="1">Nucleus</location>
    </subcellularLocation>
</comment>
<organism evidence="4 5">
    <name type="scientific">Ceratopteris richardii</name>
    <name type="common">Triangle waterfern</name>
    <dbReference type="NCBI Taxonomy" id="49495"/>
    <lineage>
        <taxon>Eukaryota</taxon>
        <taxon>Viridiplantae</taxon>
        <taxon>Streptophyta</taxon>
        <taxon>Embryophyta</taxon>
        <taxon>Tracheophyta</taxon>
        <taxon>Polypodiopsida</taxon>
        <taxon>Polypodiidae</taxon>
        <taxon>Polypodiales</taxon>
        <taxon>Pteridineae</taxon>
        <taxon>Pteridaceae</taxon>
        <taxon>Parkerioideae</taxon>
        <taxon>Ceratopteris</taxon>
    </lineage>
</organism>
<evidence type="ECO:0000256" key="2">
    <source>
        <dbReference type="SAM" id="MobiDB-lite"/>
    </source>
</evidence>
<accession>A0A8T2Q4C4</accession>
<keyword evidence="1" id="KW-0238">DNA-binding</keyword>
<evidence type="ECO:0000313" key="5">
    <source>
        <dbReference type="Proteomes" id="UP000825935"/>
    </source>
</evidence>
<dbReference type="Gene3D" id="3.30.1330.80">
    <property type="entry name" value="Hypothetical protein, similar to alpha- acetolactate decarboxylase, domain 2"/>
    <property type="match status" value="1"/>
</dbReference>
<name>A0A8T2Q4C4_CERRI</name>
<evidence type="ECO:0000256" key="1">
    <source>
        <dbReference type="RuleBase" id="RU367031"/>
    </source>
</evidence>
<comment type="domain">
    <text evidence="1">The PPC domain mediates interactions between AHL proteins.</text>
</comment>
<dbReference type="AlphaFoldDB" id="A0A8T2Q4C4"/>
<keyword evidence="1" id="KW-0539">Nucleus</keyword>
<dbReference type="EMBL" id="CM035443">
    <property type="protein sequence ID" value="KAH7278486.1"/>
    <property type="molecule type" value="Genomic_DNA"/>
</dbReference>
<dbReference type="CDD" id="cd11378">
    <property type="entry name" value="DUF296"/>
    <property type="match status" value="1"/>
</dbReference>
<feature type="region of interest" description="Disordered" evidence="2">
    <location>
        <begin position="12"/>
        <end position="39"/>
    </location>
</feature>
<keyword evidence="1" id="KW-0805">Transcription regulation</keyword>
<comment type="function">
    <text evidence="1">Transcription factor that specifically binds AT-rich DNA sequences related to the nuclear matrix attachment regions (MARs).</text>
</comment>
<dbReference type="OrthoDB" id="2156856at2759"/>
<feature type="compositionally biased region" description="Polar residues" evidence="2">
    <location>
        <begin position="21"/>
        <end position="33"/>
    </location>
</feature>
<evidence type="ECO:0000313" key="4">
    <source>
        <dbReference type="EMBL" id="KAH7278486.1"/>
    </source>
</evidence>
<dbReference type="PANTHER" id="PTHR31500">
    <property type="entry name" value="AT-HOOK MOTIF NUCLEAR-LOCALIZED PROTEIN 9"/>
    <property type="match status" value="1"/>
</dbReference>
<feature type="region of interest" description="Disordered" evidence="2">
    <location>
        <begin position="68"/>
        <end position="97"/>
    </location>
</feature>
<gene>
    <name evidence="4" type="ORF">KP509_38G043900</name>
</gene>
<dbReference type="GO" id="GO:0003680">
    <property type="term" value="F:minor groove of adenine-thymine-rich DNA binding"/>
    <property type="evidence" value="ECO:0007669"/>
    <property type="project" value="UniProtKB-UniRule"/>
</dbReference>
<dbReference type="PROSITE" id="PS51742">
    <property type="entry name" value="PPC"/>
    <property type="match status" value="1"/>
</dbReference>
<protein>
    <recommendedName>
        <fullName evidence="1">AT-hook motif nuclear-localized protein</fullName>
    </recommendedName>
</protein>
<keyword evidence="1" id="KW-0804">Transcription</keyword>
<keyword evidence="5" id="KW-1185">Reference proteome</keyword>
<comment type="caution">
    <text evidence="4">The sequence shown here is derived from an EMBL/GenBank/DDBJ whole genome shotgun (WGS) entry which is preliminary data.</text>
</comment>
<reference evidence="4" key="1">
    <citation type="submission" date="2021-08" db="EMBL/GenBank/DDBJ databases">
        <title>WGS assembly of Ceratopteris richardii.</title>
        <authorList>
            <person name="Marchant D.B."/>
            <person name="Chen G."/>
            <person name="Jenkins J."/>
            <person name="Shu S."/>
            <person name="Leebens-Mack J."/>
            <person name="Grimwood J."/>
            <person name="Schmutz J."/>
            <person name="Soltis P."/>
            <person name="Soltis D."/>
            <person name="Chen Z.-H."/>
        </authorList>
    </citation>
    <scope>NUCLEOTIDE SEQUENCE</scope>
    <source>
        <strain evidence="4">Whitten #5841</strain>
        <tissue evidence="4">Leaf</tissue>
    </source>
</reference>
<dbReference type="PANTHER" id="PTHR31500:SF57">
    <property type="entry name" value="AT-HOOK MOTIF NUCLEAR-LOCALIZED PROTEIN 10"/>
    <property type="match status" value="1"/>
</dbReference>
<dbReference type="Pfam" id="PF03479">
    <property type="entry name" value="PCC"/>
    <property type="match status" value="1"/>
</dbReference>
<feature type="domain" description="PPC" evidence="3">
    <location>
        <begin position="250"/>
        <end position="390"/>
    </location>
</feature>
<dbReference type="InterPro" id="IPR005175">
    <property type="entry name" value="PPC_dom"/>
</dbReference>